<feature type="region of interest" description="Disordered" evidence="1">
    <location>
        <begin position="451"/>
        <end position="481"/>
    </location>
</feature>
<organism evidence="2 3">
    <name type="scientific">Cryphonectria parasitica (strain ATCC 38755 / EP155)</name>
    <dbReference type="NCBI Taxonomy" id="660469"/>
    <lineage>
        <taxon>Eukaryota</taxon>
        <taxon>Fungi</taxon>
        <taxon>Dikarya</taxon>
        <taxon>Ascomycota</taxon>
        <taxon>Pezizomycotina</taxon>
        <taxon>Sordariomycetes</taxon>
        <taxon>Sordariomycetidae</taxon>
        <taxon>Diaporthales</taxon>
        <taxon>Cryphonectriaceae</taxon>
        <taxon>Cryphonectria-Endothia species complex</taxon>
        <taxon>Cryphonectria</taxon>
    </lineage>
</organism>
<keyword evidence="3" id="KW-1185">Reference proteome</keyword>
<comment type="caution">
    <text evidence="2">The sequence shown here is derived from an EMBL/GenBank/DDBJ whole genome shotgun (WGS) entry which is preliminary data.</text>
</comment>
<name>A0A9P4YBG9_CRYP1</name>
<feature type="compositionally biased region" description="Polar residues" evidence="1">
    <location>
        <begin position="819"/>
        <end position="847"/>
    </location>
</feature>
<dbReference type="Proteomes" id="UP000803844">
    <property type="component" value="Unassembled WGS sequence"/>
</dbReference>
<feature type="compositionally biased region" description="Polar residues" evidence="1">
    <location>
        <begin position="291"/>
        <end position="304"/>
    </location>
</feature>
<proteinExistence type="predicted"/>
<evidence type="ECO:0000313" key="2">
    <source>
        <dbReference type="EMBL" id="KAF3770311.1"/>
    </source>
</evidence>
<gene>
    <name evidence="2" type="ORF">M406DRAFT_325760</name>
</gene>
<dbReference type="GeneID" id="63837149"/>
<accession>A0A9P4YBG9</accession>
<dbReference type="OrthoDB" id="5237293at2759"/>
<sequence length="883" mass="95902">MWSTHAAPAPSHRGQTRMAKTYPSAAAASSSSHHHQYTVSALEAENYADFLEPAVERPPSPGGLRALSNKHQALQHQQAGSSAASSLISYASLDRRPSWEQALESFSLSRKSSVKSTTSSMPSRERPESVQAIGKAIFNRKSKFRRESLATSGSSTYSSEVTLDVTSDRGRAASAVNKDHISSAMSLFNRRKTVQAVEEAQKRPSISSPFNFQHVTQIQRDQLPNLERANSTTLRKEMAIARSPPRSIRGGPSRGPSAEDLRVPNFSSKTSRPYNDEESIPPHVVPHSREGSLSQPPSAQNSPPRQWVKQVKSQDHMRGPPPPRPPRSPTELDLNYFDFAPPPATGPVPPARHPSRGASIPRRDSEALGHHQQGMNAFRFPAPLNLQLGGGDAYTVSTPPLGSPGCPSPAAAPAENRRFSRIFVPAENPNWPLTAPLNNASVMAFDAGLPDVPEEEEQSGLPKRSRASSRSTHSSLKGSISVPALRQASISNAGCPPSSHNKRASHRESVVFGQYDIYALQQPARDRMTTTAATEQVDAEPLRRDSWEDVIDYCYEHEMEADCDYDWHRPSVDMSQYAARAASIALACEDEGLILSRPTSDVPALSPSSRLSPRTSHEAITPALAATVARSPTSANFSLPRRDGLRNQRHLHVRTESQTSFKEAQGFSLSPSFLIPNDYHHELLAARTEQQQHEDPESIAQAVTLEEDPTLTMENSSLFVPARASNSTTTSNSNLSSRSVFERHISATSSNTDYTRLTMSTSSDMDTFVFKDDSPTATTNFNNMEDQIPEIHEVLASPAVHARSQSAAGLLGSPSSSSNKATPTLSRDTHNSDSNLVGLQSQSSPKRQTAAGGRARSRTMSSTPGQFSLFPAVPSSKAPPPRG</sequence>
<feature type="compositionally biased region" description="Low complexity" evidence="1">
    <location>
        <begin position="805"/>
        <end position="818"/>
    </location>
</feature>
<feature type="region of interest" description="Disordered" evidence="1">
    <location>
        <begin position="1"/>
        <end position="37"/>
    </location>
</feature>
<reference evidence="2" key="1">
    <citation type="journal article" date="2020" name="Phytopathology">
        <title>Genome sequence of the chestnut blight fungus Cryphonectria parasitica EP155: A fundamental resource for an archetypical invasive plant pathogen.</title>
        <authorList>
            <person name="Crouch J.A."/>
            <person name="Dawe A."/>
            <person name="Aerts A."/>
            <person name="Barry K."/>
            <person name="Churchill A.C.L."/>
            <person name="Grimwood J."/>
            <person name="Hillman B."/>
            <person name="Milgroom M.G."/>
            <person name="Pangilinan J."/>
            <person name="Smith M."/>
            <person name="Salamov A."/>
            <person name="Schmutz J."/>
            <person name="Yadav J."/>
            <person name="Grigoriev I.V."/>
            <person name="Nuss D."/>
        </authorList>
    </citation>
    <scope>NUCLEOTIDE SEQUENCE</scope>
    <source>
        <strain evidence="2">EP155</strain>
    </source>
</reference>
<feature type="compositionally biased region" description="Pro residues" evidence="1">
    <location>
        <begin position="319"/>
        <end position="328"/>
    </location>
</feature>
<feature type="region of interest" description="Disordered" evidence="1">
    <location>
        <begin position="233"/>
        <end position="370"/>
    </location>
</feature>
<dbReference type="RefSeq" id="XP_040781272.1">
    <property type="nucleotide sequence ID" value="XM_040920020.1"/>
</dbReference>
<dbReference type="EMBL" id="MU032344">
    <property type="protein sequence ID" value="KAF3770311.1"/>
    <property type="molecule type" value="Genomic_DNA"/>
</dbReference>
<protein>
    <submittedName>
        <fullName evidence="2">Uncharacterized protein</fullName>
    </submittedName>
</protein>
<evidence type="ECO:0000256" key="1">
    <source>
        <dbReference type="SAM" id="MobiDB-lite"/>
    </source>
</evidence>
<feature type="region of interest" description="Disordered" evidence="1">
    <location>
        <begin position="805"/>
        <end position="883"/>
    </location>
</feature>
<feature type="region of interest" description="Disordered" evidence="1">
    <location>
        <begin position="110"/>
        <end position="129"/>
    </location>
</feature>
<evidence type="ECO:0000313" key="3">
    <source>
        <dbReference type="Proteomes" id="UP000803844"/>
    </source>
</evidence>
<feature type="region of interest" description="Disordered" evidence="1">
    <location>
        <begin position="53"/>
        <end position="80"/>
    </location>
</feature>
<feature type="compositionally biased region" description="Low complexity" evidence="1">
    <location>
        <begin position="110"/>
        <end position="122"/>
    </location>
</feature>
<dbReference type="AlphaFoldDB" id="A0A9P4YBG9"/>
<feature type="compositionally biased region" description="Pro residues" evidence="1">
    <location>
        <begin position="340"/>
        <end position="352"/>
    </location>
</feature>